<evidence type="ECO:0000259" key="4">
    <source>
        <dbReference type="PROSITE" id="PS51295"/>
    </source>
</evidence>
<reference evidence="5 6" key="1">
    <citation type="submission" date="2020-05" db="EMBL/GenBank/DDBJ databases">
        <authorList>
            <person name="Campoy J."/>
            <person name="Schneeberger K."/>
            <person name="Spophaly S."/>
        </authorList>
    </citation>
    <scope>NUCLEOTIDE SEQUENCE [LARGE SCALE GENOMIC DNA]</scope>
    <source>
        <strain evidence="5">PruArmRojPasFocal</strain>
    </source>
</reference>
<dbReference type="PANTHER" id="PTHR47714:SF1">
    <property type="entry name" value="RNA-BINDING CRS1 _ YHBY (CRM) DOMAIN PROTEIN"/>
    <property type="match status" value="1"/>
</dbReference>
<feature type="domain" description="CRM" evidence="4">
    <location>
        <begin position="140"/>
        <end position="264"/>
    </location>
</feature>
<sequence length="306" mass="34029">MAAASVLGAPTCHRLHCLLHRPSPPSSSFSLFLKPILISTTTVSTTPFIPRRRIISPSVPSLPSRPLFFCHSSTVSHSPPAPKASLQEAEETEQLEIPEDDDNDNGEEAEIEIENLDNKENAQVGLESSSGLKRDGVKPPSLTVKEKKELASYAHSLGKKLKSQLVGKSGVTASVAASFVENLESNELLKKCLHFWFLNLGSRRLLILIFMECIWGKIHGTCPGELDDVVKQLEEATGSVIVGQIGRTVILYRPSLTKLKAEEKRQQMRKVFMRRKTYSRPTSVEFQKKGERPRTFGRDSRGRTRV</sequence>
<feature type="compositionally biased region" description="Acidic residues" evidence="3">
    <location>
        <begin position="88"/>
        <end position="105"/>
    </location>
</feature>
<organism evidence="5 6">
    <name type="scientific">Prunus armeniaca</name>
    <name type="common">Apricot</name>
    <name type="synonym">Armeniaca vulgaris</name>
    <dbReference type="NCBI Taxonomy" id="36596"/>
    <lineage>
        <taxon>Eukaryota</taxon>
        <taxon>Viridiplantae</taxon>
        <taxon>Streptophyta</taxon>
        <taxon>Embryophyta</taxon>
        <taxon>Tracheophyta</taxon>
        <taxon>Spermatophyta</taxon>
        <taxon>Magnoliopsida</taxon>
        <taxon>eudicotyledons</taxon>
        <taxon>Gunneridae</taxon>
        <taxon>Pentapetalae</taxon>
        <taxon>rosids</taxon>
        <taxon>fabids</taxon>
        <taxon>Rosales</taxon>
        <taxon>Rosaceae</taxon>
        <taxon>Amygdaloideae</taxon>
        <taxon>Amygdaleae</taxon>
        <taxon>Prunus</taxon>
    </lineage>
</organism>
<proteinExistence type="predicted"/>
<dbReference type="PANTHER" id="PTHR47714">
    <property type="entry name" value="CRS1/YHBY DOMAIN CONTAINING PROTEIN, EXPRESSED"/>
    <property type="match status" value="1"/>
</dbReference>
<evidence type="ECO:0000256" key="2">
    <source>
        <dbReference type="PROSITE-ProRule" id="PRU00626"/>
    </source>
</evidence>
<dbReference type="SMART" id="SM01103">
    <property type="entry name" value="CRS1_YhbY"/>
    <property type="match status" value="1"/>
</dbReference>
<feature type="region of interest" description="Disordered" evidence="3">
    <location>
        <begin position="73"/>
        <end position="105"/>
    </location>
</feature>
<dbReference type="GO" id="GO:0003723">
    <property type="term" value="F:RNA binding"/>
    <property type="evidence" value="ECO:0007669"/>
    <property type="project" value="UniProtKB-UniRule"/>
</dbReference>
<keyword evidence="1 2" id="KW-0694">RNA-binding</keyword>
<dbReference type="InterPro" id="IPR001890">
    <property type="entry name" value="RNA-binding_CRM"/>
</dbReference>
<dbReference type="InterPro" id="IPR035920">
    <property type="entry name" value="YhbY-like_sf"/>
</dbReference>
<gene>
    <name evidence="5" type="ORF">CURHAP_LOCUS49931</name>
</gene>
<dbReference type="Gene3D" id="3.30.110.60">
    <property type="entry name" value="YhbY-like"/>
    <property type="match status" value="1"/>
</dbReference>
<dbReference type="SUPFAM" id="SSF75471">
    <property type="entry name" value="YhbY-like"/>
    <property type="match status" value="2"/>
</dbReference>
<accession>A0A6J5VQ31</accession>
<feature type="region of interest" description="Disordered" evidence="3">
    <location>
        <begin position="279"/>
        <end position="306"/>
    </location>
</feature>
<dbReference type="PROSITE" id="PS51295">
    <property type="entry name" value="CRM"/>
    <property type="match status" value="1"/>
</dbReference>
<dbReference type="GO" id="GO:0009507">
    <property type="term" value="C:chloroplast"/>
    <property type="evidence" value="ECO:0007669"/>
    <property type="project" value="TreeGrafter"/>
</dbReference>
<dbReference type="AlphaFoldDB" id="A0A6J5VQ31"/>
<dbReference type="EMBL" id="CAEKDK010000008">
    <property type="protein sequence ID" value="CAB4290081.1"/>
    <property type="molecule type" value="Genomic_DNA"/>
</dbReference>
<evidence type="ECO:0000256" key="1">
    <source>
        <dbReference type="ARBA" id="ARBA00022884"/>
    </source>
</evidence>
<dbReference type="FunFam" id="3.30.110.60:FF:000004">
    <property type="entry name" value="RNA-binding CRS1 / YhbY (CRM) domain protein"/>
    <property type="match status" value="1"/>
</dbReference>
<protein>
    <recommendedName>
        <fullName evidence="4">CRM domain-containing protein</fullName>
    </recommendedName>
</protein>
<evidence type="ECO:0000256" key="3">
    <source>
        <dbReference type="SAM" id="MobiDB-lite"/>
    </source>
</evidence>
<name>A0A6J5VQ31_PRUAR</name>
<feature type="compositionally biased region" description="Basic and acidic residues" evidence="3">
    <location>
        <begin position="286"/>
        <end position="306"/>
    </location>
</feature>
<dbReference type="Proteomes" id="UP000507222">
    <property type="component" value="Unassembled WGS sequence"/>
</dbReference>
<evidence type="ECO:0000313" key="5">
    <source>
        <dbReference type="EMBL" id="CAB4290081.1"/>
    </source>
</evidence>
<evidence type="ECO:0000313" key="6">
    <source>
        <dbReference type="Proteomes" id="UP000507222"/>
    </source>
</evidence>